<dbReference type="PANTHER" id="PTHR24171:SF9">
    <property type="entry name" value="ANKYRIN REPEAT DOMAIN-CONTAINING PROTEIN 39"/>
    <property type="match status" value="1"/>
</dbReference>
<evidence type="ECO:0000313" key="4">
    <source>
        <dbReference type="EMBL" id="RLV61499.1"/>
    </source>
</evidence>
<keyword evidence="1" id="KW-0677">Repeat</keyword>
<organism evidence="4 5">
    <name type="scientific">Parashewanella curva</name>
    <dbReference type="NCBI Taxonomy" id="2338552"/>
    <lineage>
        <taxon>Bacteria</taxon>
        <taxon>Pseudomonadati</taxon>
        <taxon>Pseudomonadota</taxon>
        <taxon>Gammaproteobacteria</taxon>
        <taxon>Alteromonadales</taxon>
        <taxon>Shewanellaceae</taxon>
        <taxon>Parashewanella</taxon>
    </lineage>
</organism>
<dbReference type="OrthoDB" id="6243573at2"/>
<dbReference type="RefSeq" id="WP_121837172.1">
    <property type="nucleotide sequence ID" value="NZ_ML014754.1"/>
</dbReference>
<comment type="caution">
    <text evidence="4">The sequence shown here is derived from an EMBL/GenBank/DDBJ whole genome shotgun (WGS) entry which is preliminary data.</text>
</comment>
<proteinExistence type="predicted"/>
<evidence type="ECO:0000256" key="1">
    <source>
        <dbReference type="ARBA" id="ARBA00022737"/>
    </source>
</evidence>
<dbReference type="Pfam" id="PF12796">
    <property type="entry name" value="Ank_2"/>
    <property type="match status" value="1"/>
</dbReference>
<dbReference type="InterPro" id="IPR002110">
    <property type="entry name" value="Ankyrin_rpt"/>
</dbReference>
<dbReference type="Gene3D" id="1.25.40.20">
    <property type="entry name" value="Ankyrin repeat-containing domain"/>
    <property type="match status" value="1"/>
</dbReference>
<accession>A0A3L8Q314</accession>
<keyword evidence="2 3" id="KW-0040">ANK repeat</keyword>
<dbReference type="PANTHER" id="PTHR24171">
    <property type="entry name" value="ANKYRIN REPEAT DOMAIN-CONTAINING PROTEIN 39-RELATED"/>
    <property type="match status" value="1"/>
</dbReference>
<dbReference type="PROSITE" id="PS50297">
    <property type="entry name" value="ANK_REP_REGION"/>
    <property type="match status" value="1"/>
</dbReference>
<dbReference type="SMART" id="SM00248">
    <property type="entry name" value="ANK"/>
    <property type="match status" value="4"/>
</dbReference>
<evidence type="ECO:0000313" key="5">
    <source>
        <dbReference type="Proteomes" id="UP000281474"/>
    </source>
</evidence>
<keyword evidence="5" id="KW-1185">Reference proteome</keyword>
<dbReference type="EMBL" id="QZEI01000002">
    <property type="protein sequence ID" value="RLV61499.1"/>
    <property type="molecule type" value="Genomic_DNA"/>
</dbReference>
<dbReference type="AlphaFoldDB" id="A0A3L8Q314"/>
<evidence type="ECO:0000256" key="2">
    <source>
        <dbReference type="ARBA" id="ARBA00023043"/>
    </source>
</evidence>
<dbReference type="PROSITE" id="PS50088">
    <property type="entry name" value="ANK_REPEAT"/>
    <property type="match status" value="1"/>
</dbReference>
<name>A0A3L8Q314_9GAMM</name>
<gene>
    <name evidence="4" type="ORF">D5018_01225</name>
</gene>
<dbReference type="Proteomes" id="UP000281474">
    <property type="component" value="Unassembled WGS sequence"/>
</dbReference>
<reference evidence="4 5" key="1">
    <citation type="submission" date="2018-09" db="EMBL/GenBank/DDBJ databases">
        <title>Phylogeny of the Shewanellaceae, and recommendation for two new genera, Pseudoshewanella and Parashewanella.</title>
        <authorList>
            <person name="Wang G."/>
        </authorList>
    </citation>
    <scope>NUCLEOTIDE SEQUENCE [LARGE SCALE GENOMIC DNA]</scope>
    <source>
        <strain evidence="4 5">C51</strain>
    </source>
</reference>
<dbReference type="SUPFAM" id="SSF48403">
    <property type="entry name" value="Ankyrin repeat"/>
    <property type="match status" value="1"/>
</dbReference>
<evidence type="ECO:0000256" key="3">
    <source>
        <dbReference type="PROSITE-ProRule" id="PRU00023"/>
    </source>
</evidence>
<protein>
    <submittedName>
        <fullName evidence="4">Uncharacterized protein</fullName>
    </submittedName>
</protein>
<dbReference type="InterPro" id="IPR036770">
    <property type="entry name" value="Ankyrin_rpt-contain_sf"/>
</dbReference>
<feature type="repeat" description="ANK" evidence="3">
    <location>
        <begin position="234"/>
        <end position="266"/>
    </location>
</feature>
<sequence length="414" mass="45696">MAVASSQIGTLERVTIKTDNLNTYTLTRMHDTDGRDFIVTFESEPKVSADFESYEPSKTVEYICRVSETGKIHEFLSVDDSQQKLVAAPMLDATGNEWVKELVDAIGERYQLSAEAIESAYLGDNVQLREFLQTGINLAWRNKHGDTALTAALKGEKISDELLLEMIQLHNANPFVKNKDGDSAFSLACRLNKTAVVEQMLSVGIGCTANAVYEDFNKDLKVRLEAINSVMTNDGHTPLSLASQNGNIDMAKALLIGGAEANRNELPTTLPLYLAVCNDDFDMCQLLYRFGAKPTLKIPNLLFDLTIQSSVSSTQNGRKIQALFAKPPELANEVKLGLVAGTEVFEELNEDDVTQAKQDERDWNAQKLGERTSSRVNTAAELLRERKTQQKNDQIPNSFGGADCAAYEIGNEDL</sequence>